<reference evidence="2" key="1">
    <citation type="journal article" date="2011" name="Nat. Biotechnol.">
        <title>The genomic sequence of the Chinese hamster ovary (CHO)-K1 cell line.</title>
        <authorList>
            <person name="Xu X."/>
            <person name="Nagarajan H."/>
            <person name="Lewis N.E."/>
            <person name="Pan S."/>
            <person name="Cai Z."/>
            <person name="Liu X."/>
            <person name="Chen W."/>
            <person name="Xie M."/>
            <person name="Wang W."/>
            <person name="Hammond S."/>
            <person name="Andersen M.R."/>
            <person name="Neff N."/>
            <person name="Passarelli B."/>
            <person name="Koh W."/>
            <person name="Fan H.C."/>
            <person name="Wang J."/>
            <person name="Gui Y."/>
            <person name="Lee K.H."/>
            <person name="Betenbaugh M.J."/>
            <person name="Quake S.R."/>
            <person name="Famili I."/>
            <person name="Palsson B.O."/>
            <person name="Wang J."/>
        </authorList>
    </citation>
    <scope>NUCLEOTIDE SEQUENCE [LARGE SCALE GENOMIC DNA]</scope>
    <source>
        <strain evidence="2">CHO K1 cell line</strain>
    </source>
</reference>
<organism evidence="1 2">
    <name type="scientific">Cricetulus griseus</name>
    <name type="common">Chinese hamster</name>
    <name type="synonym">Cricetulus barabensis griseus</name>
    <dbReference type="NCBI Taxonomy" id="10029"/>
    <lineage>
        <taxon>Eukaryota</taxon>
        <taxon>Metazoa</taxon>
        <taxon>Chordata</taxon>
        <taxon>Craniata</taxon>
        <taxon>Vertebrata</taxon>
        <taxon>Euteleostomi</taxon>
        <taxon>Mammalia</taxon>
        <taxon>Eutheria</taxon>
        <taxon>Euarchontoglires</taxon>
        <taxon>Glires</taxon>
        <taxon>Rodentia</taxon>
        <taxon>Myomorpha</taxon>
        <taxon>Muroidea</taxon>
        <taxon>Cricetidae</taxon>
        <taxon>Cricetinae</taxon>
        <taxon>Cricetulus</taxon>
    </lineage>
</organism>
<sequence length="177" mass="20110">MVTAVCLHFPEFSSSDSPAYPSCLATSHTVFYSSEKHIHRRTTTSIHTLGRYIHLRKTNIEYYVIQFHVGLQCYKKNKFEEGDGGGLGKLLWKLRVRDCGCSLVVECRSHVRILSASEKTPRKQEFFCNLGFFKTQNGTWNVFFVPLPGVAVRRESVSAVIIHVPQKHVFDTCGLSL</sequence>
<proteinExistence type="predicted"/>
<dbReference type="AlphaFoldDB" id="G3IK63"/>
<dbReference type="Proteomes" id="UP000001075">
    <property type="component" value="Unassembled WGS sequence"/>
</dbReference>
<protein>
    <submittedName>
        <fullName evidence="1">Uncharacterized protein</fullName>
    </submittedName>
</protein>
<evidence type="ECO:0000313" key="1">
    <source>
        <dbReference type="EMBL" id="EGW11659.1"/>
    </source>
</evidence>
<evidence type="ECO:0000313" key="2">
    <source>
        <dbReference type="Proteomes" id="UP000001075"/>
    </source>
</evidence>
<dbReference type="EMBL" id="JH003500">
    <property type="protein sequence ID" value="EGW11659.1"/>
    <property type="molecule type" value="Genomic_DNA"/>
</dbReference>
<name>G3IK63_CRIGR</name>
<accession>G3IK63</accession>
<dbReference type="InParanoid" id="G3IK63"/>
<gene>
    <name evidence="1" type="ORF">I79_024256</name>
</gene>